<accession>A0A5B6VJY3</accession>
<organism evidence="1 2">
    <name type="scientific">Gossypium australe</name>
    <dbReference type="NCBI Taxonomy" id="47621"/>
    <lineage>
        <taxon>Eukaryota</taxon>
        <taxon>Viridiplantae</taxon>
        <taxon>Streptophyta</taxon>
        <taxon>Embryophyta</taxon>
        <taxon>Tracheophyta</taxon>
        <taxon>Spermatophyta</taxon>
        <taxon>Magnoliopsida</taxon>
        <taxon>eudicotyledons</taxon>
        <taxon>Gunneridae</taxon>
        <taxon>Pentapetalae</taxon>
        <taxon>rosids</taxon>
        <taxon>malvids</taxon>
        <taxon>Malvales</taxon>
        <taxon>Malvaceae</taxon>
        <taxon>Malvoideae</taxon>
        <taxon>Gossypium</taxon>
    </lineage>
</organism>
<dbReference type="EMBL" id="SMMG02000006">
    <property type="protein sequence ID" value="KAA3469619.1"/>
    <property type="molecule type" value="Genomic_DNA"/>
</dbReference>
<dbReference type="Proteomes" id="UP000325315">
    <property type="component" value="Unassembled WGS sequence"/>
</dbReference>
<evidence type="ECO:0000313" key="2">
    <source>
        <dbReference type="Proteomes" id="UP000325315"/>
    </source>
</evidence>
<dbReference type="AlphaFoldDB" id="A0A5B6VJY3"/>
<gene>
    <name evidence="1" type="ORF">EPI10_015388</name>
</gene>
<reference evidence="2" key="1">
    <citation type="journal article" date="2019" name="Plant Biotechnol. J.">
        <title>Genome sequencing of the Australian wild diploid species Gossypium australe highlights disease resistance and delayed gland morphogenesis.</title>
        <authorList>
            <person name="Cai Y."/>
            <person name="Cai X."/>
            <person name="Wang Q."/>
            <person name="Wang P."/>
            <person name="Zhang Y."/>
            <person name="Cai C."/>
            <person name="Xu Y."/>
            <person name="Wang K."/>
            <person name="Zhou Z."/>
            <person name="Wang C."/>
            <person name="Geng S."/>
            <person name="Li B."/>
            <person name="Dong Q."/>
            <person name="Hou Y."/>
            <person name="Wang H."/>
            <person name="Ai P."/>
            <person name="Liu Z."/>
            <person name="Yi F."/>
            <person name="Sun M."/>
            <person name="An G."/>
            <person name="Cheng J."/>
            <person name="Zhang Y."/>
            <person name="Shi Q."/>
            <person name="Xie Y."/>
            <person name="Shi X."/>
            <person name="Chang Y."/>
            <person name="Huang F."/>
            <person name="Chen Y."/>
            <person name="Hong S."/>
            <person name="Mi L."/>
            <person name="Sun Q."/>
            <person name="Zhang L."/>
            <person name="Zhou B."/>
            <person name="Peng R."/>
            <person name="Zhang X."/>
            <person name="Liu F."/>
        </authorList>
    </citation>
    <scope>NUCLEOTIDE SEQUENCE [LARGE SCALE GENOMIC DNA]</scope>
    <source>
        <strain evidence="2">cv. PA1801</strain>
    </source>
</reference>
<evidence type="ECO:0000313" key="1">
    <source>
        <dbReference type="EMBL" id="KAA3469619.1"/>
    </source>
</evidence>
<protein>
    <submittedName>
        <fullName evidence="1">Uncharacterized protein</fullName>
    </submittedName>
</protein>
<keyword evidence="2" id="KW-1185">Reference proteome</keyword>
<name>A0A5B6VJY3_9ROSI</name>
<proteinExistence type="predicted"/>
<comment type="caution">
    <text evidence="1">The sequence shown here is derived from an EMBL/GenBank/DDBJ whole genome shotgun (WGS) entry which is preliminary data.</text>
</comment>
<sequence length="67" mass="7598">MAIVGQVKVNVNKPILWRLPILRNKIVSIDSSRLFETPRVVSKNMASGLHPLFAPWTDYVHSQPSML</sequence>